<evidence type="ECO:0000313" key="2">
    <source>
        <dbReference type="Proteomes" id="UP000287224"/>
    </source>
</evidence>
<dbReference type="OrthoDB" id="954402at2"/>
<dbReference type="EMBL" id="BIFQ01000002">
    <property type="protein sequence ID" value="GCE09846.1"/>
    <property type="molecule type" value="Genomic_DNA"/>
</dbReference>
<accession>A0A401ZSS8</accession>
<dbReference type="Proteomes" id="UP000287224">
    <property type="component" value="Unassembled WGS sequence"/>
</dbReference>
<dbReference type="RefSeq" id="WP_126602640.1">
    <property type="nucleotide sequence ID" value="NZ_BIFQ01000002.1"/>
</dbReference>
<dbReference type="AlphaFoldDB" id="A0A401ZSS8"/>
<gene>
    <name evidence="1" type="ORF">KDAU_71750</name>
</gene>
<proteinExistence type="predicted"/>
<comment type="caution">
    <text evidence="1">The sequence shown here is derived from an EMBL/GenBank/DDBJ whole genome shotgun (WGS) entry which is preliminary data.</text>
</comment>
<evidence type="ECO:0000313" key="1">
    <source>
        <dbReference type="EMBL" id="GCE09846.1"/>
    </source>
</evidence>
<keyword evidence="2" id="KW-1185">Reference proteome</keyword>
<protein>
    <submittedName>
        <fullName evidence="1">Uncharacterized protein</fullName>
    </submittedName>
</protein>
<reference evidence="2" key="1">
    <citation type="submission" date="2018-12" db="EMBL/GenBank/DDBJ databases">
        <title>Tengunoibacter tsumagoiensis gen. nov., sp. nov., Dictyobacter kobayashii sp. nov., D. alpinus sp. nov., and D. joshuensis sp. nov. and description of Dictyobacteraceae fam. nov. within the order Ktedonobacterales isolated from Tengu-no-mugimeshi.</title>
        <authorList>
            <person name="Wang C.M."/>
            <person name="Zheng Y."/>
            <person name="Sakai Y."/>
            <person name="Toyoda A."/>
            <person name="Minakuchi Y."/>
            <person name="Abe K."/>
            <person name="Yokota A."/>
            <person name="Yabe S."/>
        </authorList>
    </citation>
    <scope>NUCLEOTIDE SEQUENCE [LARGE SCALE GENOMIC DNA]</scope>
    <source>
        <strain evidence="2">S-27</strain>
    </source>
</reference>
<sequence>MAALIDYPQRYFELWGYTPSFNQLLFQGNPSRSPDSKGIRIDVVFWSVLYVQLPAEFMGLTMDYALPEQVDTIYQSSGYSSFTQYHVYRLWGKEYEGYIVAMGYDVDENTRPSNEPSKWDLPKRPGIPIVRENLSNFLLEGLLPLEMPARYWTELGQRYGTWIRNISLFAEHPEETLKNFLEGVKSGYMQDSPGSD</sequence>
<organism evidence="1 2">
    <name type="scientific">Dictyobacter aurantiacus</name>
    <dbReference type="NCBI Taxonomy" id="1936993"/>
    <lineage>
        <taxon>Bacteria</taxon>
        <taxon>Bacillati</taxon>
        <taxon>Chloroflexota</taxon>
        <taxon>Ktedonobacteria</taxon>
        <taxon>Ktedonobacterales</taxon>
        <taxon>Dictyobacteraceae</taxon>
        <taxon>Dictyobacter</taxon>
    </lineage>
</organism>
<name>A0A401ZSS8_9CHLR</name>